<proteinExistence type="predicted"/>
<evidence type="ECO:0000313" key="2">
    <source>
        <dbReference type="EMBL" id="ELU38750.1"/>
    </source>
</evidence>
<dbReference type="AlphaFoldDB" id="L8WLE6"/>
<protein>
    <submittedName>
        <fullName evidence="2">Uncharacterized protein</fullName>
    </submittedName>
</protein>
<dbReference type="HOGENOM" id="CLU_1378972_0_0_1"/>
<feature type="region of interest" description="Disordered" evidence="1">
    <location>
        <begin position="52"/>
        <end position="71"/>
    </location>
</feature>
<dbReference type="Proteomes" id="UP000011668">
    <property type="component" value="Unassembled WGS sequence"/>
</dbReference>
<evidence type="ECO:0000313" key="3">
    <source>
        <dbReference type="Proteomes" id="UP000011668"/>
    </source>
</evidence>
<reference evidence="2 3" key="1">
    <citation type="journal article" date="2013" name="Nat. Commun.">
        <title>The evolution and pathogenic mechanisms of the rice sheath blight pathogen.</title>
        <authorList>
            <person name="Zheng A."/>
            <person name="Lin R."/>
            <person name="Xu L."/>
            <person name="Qin P."/>
            <person name="Tang C."/>
            <person name="Ai P."/>
            <person name="Zhang D."/>
            <person name="Liu Y."/>
            <person name="Sun Z."/>
            <person name="Feng H."/>
            <person name="Wang Y."/>
            <person name="Chen Y."/>
            <person name="Liang X."/>
            <person name="Fu R."/>
            <person name="Li Q."/>
            <person name="Zhang J."/>
            <person name="Yu X."/>
            <person name="Xie Z."/>
            <person name="Ding L."/>
            <person name="Guan P."/>
            <person name="Tang J."/>
            <person name="Liang Y."/>
            <person name="Wang S."/>
            <person name="Deng Q."/>
            <person name="Li S."/>
            <person name="Zhu J."/>
            <person name="Wang L."/>
            <person name="Liu H."/>
            <person name="Li P."/>
        </authorList>
    </citation>
    <scope>NUCLEOTIDE SEQUENCE [LARGE SCALE GENOMIC DNA]</scope>
    <source>
        <strain evidence="3">AG-1 IA</strain>
    </source>
</reference>
<sequence length="198" mass="21867">MTGNVFSVLTRSTTSTLLQAYVCLIPYPIHYSLVSLPAQSSPTKETRYTRITHPPFSASSTGARGGNGITTRPSHVFHTRYSSQRTFCPQYGSSLPFCAPTKILLPHWSRLVLILRPRTGGQPLFSFRSRQGGRGMQFESRDERMCVGVCGGGEGGIARSSRKPWAALDRGAFARREVRQKKDICNTVSGRNQLVPSM</sequence>
<accession>L8WLE6</accession>
<gene>
    <name evidence="2" type="ORF">AG1IA_07220</name>
</gene>
<evidence type="ECO:0000256" key="1">
    <source>
        <dbReference type="SAM" id="MobiDB-lite"/>
    </source>
</evidence>
<keyword evidence="3" id="KW-1185">Reference proteome</keyword>
<comment type="caution">
    <text evidence="2">The sequence shown here is derived from an EMBL/GenBank/DDBJ whole genome shotgun (WGS) entry which is preliminary data.</text>
</comment>
<name>L8WLE6_THACA</name>
<dbReference type="EMBL" id="AFRT01002061">
    <property type="protein sequence ID" value="ELU38750.1"/>
    <property type="molecule type" value="Genomic_DNA"/>
</dbReference>
<organism evidence="2 3">
    <name type="scientific">Thanatephorus cucumeris (strain AG1-IA)</name>
    <name type="common">Rice sheath blight fungus</name>
    <name type="synonym">Rhizoctonia solani</name>
    <dbReference type="NCBI Taxonomy" id="983506"/>
    <lineage>
        <taxon>Eukaryota</taxon>
        <taxon>Fungi</taxon>
        <taxon>Dikarya</taxon>
        <taxon>Basidiomycota</taxon>
        <taxon>Agaricomycotina</taxon>
        <taxon>Agaricomycetes</taxon>
        <taxon>Cantharellales</taxon>
        <taxon>Ceratobasidiaceae</taxon>
        <taxon>Rhizoctonia</taxon>
        <taxon>Rhizoctonia solani AG-1</taxon>
    </lineage>
</organism>